<accession>A0A0G1UWX2</accession>
<name>A0A0G1UWX2_9BACT</name>
<evidence type="ECO:0000313" key="2">
    <source>
        <dbReference type="EMBL" id="KKU98566.1"/>
    </source>
</evidence>
<reference evidence="2 3" key="1">
    <citation type="journal article" date="2015" name="Nature">
        <title>rRNA introns, odd ribosomes, and small enigmatic genomes across a large radiation of phyla.</title>
        <authorList>
            <person name="Brown C.T."/>
            <person name="Hug L.A."/>
            <person name="Thomas B.C."/>
            <person name="Sharon I."/>
            <person name="Castelle C.J."/>
            <person name="Singh A."/>
            <person name="Wilkins M.J."/>
            <person name="Williams K.H."/>
            <person name="Banfield J.F."/>
        </authorList>
    </citation>
    <scope>NUCLEOTIDE SEQUENCE [LARGE SCALE GENOMIC DNA]</scope>
</reference>
<feature type="domain" description="DUF8128" evidence="1">
    <location>
        <begin position="67"/>
        <end position="302"/>
    </location>
</feature>
<dbReference type="Pfam" id="PF26449">
    <property type="entry name" value="DUF8128"/>
    <property type="match status" value="1"/>
</dbReference>
<evidence type="ECO:0000313" key="3">
    <source>
        <dbReference type="Proteomes" id="UP000034600"/>
    </source>
</evidence>
<dbReference type="EMBL" id="LCPO01000022">
    <property type="protein sequence ID" value="KKU98566.1"/>
    <property type="molecule type" value="Genomic_DNA"/>
</dbReference>
<evidence type="ECO:0000259" key="1">
    <source>
        <dbReference type="Pfam" id="PF26449"/>
    </source>
</evidence>
<dbReference type="InterPro" id="IPR058441">
    <property type="entry name" value="DUF8128"/>
</dbReference>
<protein>
    <recommendedName>
        <fullName evidence="1">DUF8128 domain-containing protein</fullName>
    </recommendedName>
</protein>
<gene>
    <name evidence="2" type="ORF">UY32_C0022G0001</name>
</gene>
<organism evidence="2 3">
    <name type="scientific">Candidatus Jorgensenbacteria bacterium GW2011_GWC1_48_8</name>
    <dbReference type="NCBI Taxonomy" id="1618666"/>
    <lineage>
        <taxon>Bacteria</taxon>
        <taxon>Candidatus Joergenseniibacteriota</taxon>
    </lineage>
</organism>
<sequence length="322" mass="35086">MWWGVITILVVIGAIGVALLVLSSGRKAFATAQANSAMGRKLFLITLPKYIAEENKNKSIKELVAPAEVLLRNLHAIRDTIKSDHITLEILASGGMIGFYASVPAKIATLLEKQITAQYPDALVEEVEDPNIFPEKCATAAIQLTLKKEQAYPILTYKEFESDTLNALTNALSKLNDATEGGGIQFVLRPANDRWQKRGQLIASAMKSGKFSDDSLAQGVMKGLGGLLIPSLASAKSDDKAKSEFKPLTPSQEKVLQLIAEKASKPGFEMVTRVVTAAPTSEEAKISLNNILSSFNQYTSDTNRFTIAKLPETEVLKQFIFR</sequence>
<comment type="caution">
    <text evidence="2">The sequence shown here is derived from an EMBL/GenBank/DDBJ whole genome shotgun (WGS) entry which is preliminary data.</text>
</comment>
<dbReference type="AlphaFoldDB" id="A0A0G1UWX2"/>
<dbReference type="Proteomes" id="UP000034600">
    <property type="component" value="Unassembled WGS sequence"/>
</dbReference>
<feature type="non-terminal residue" evidence="2">
    <location>
        <position position="322"/>
    </location>
</feature>
<proteinExistence type="predicted"/>